<dbReference type="Proteomes" id="UP001517388">
    <property type="component" value="Unassembled WGS sequence"/>
</dbReference>
<proteinExistence type="predicted"/>
<keyword evidence="2" id="KW-1185">Reference proteome</keyword>
<accession>A0ACC7S097</accession>
<organism evidence="1 2">
    <name type="scientific">Dolichospermum flos-aquae UHCC 0037</name>
    <dbReference type="NCBI Taxonomy" id="2590026"/>
    <lineage>
        <taxon>Bacteria</taxon>
        <taxon>Bacillati</taxon>
        <taxon>Cyanobacteriota</taxon>
        <taxon>Cyanophyceae</taxon>
        <taxon>Nostocales</taxon>
        <taxon>Aphanizomenonaceae</taxon>
        <taxon>Dolichospermum</taxon>
    </lineage>
</organism>
<dbReference type="EMBL" id="VILF01000001">
    <property type="protein sequence ID" value="MTJ41855.1"/>
    <property type="molecule type" value="Genomic_DNA"/>
</dbReference>
<evidence type="ECO:0000313" key="2">
    <source>
        <dbReference type="Proteomes" id="UP001517388"/>
    </source>
</evidence>
<name>A0ACC7S097_DOLFA</name>
<reference evidence="2" key="1">
    <citation type="journal article" date="2020" name="Toxins">
        <title>Phylogenomic Analysis of Secondary Metabolism in the Toxic Cyanobacterial Genera Anabaena, Dolichospermum and Aphanizomenon.</title>
        <authorList>
            <person name="Oesterholm J."/>
            <person name="Popin R.V."/>
            <person name="Fewer D.P."/>
            <person name="Sivonen K."/>
        </authorList>
    </citation>
    <scope>NUCLEOTIDE SEQUENCE [LARGE SCALE GENOMIC DNA]</scope>
    <source>
        <strain evidence="2">UHCC 0037</strain>
    </source>
</reference>
<gene>
    <name evidence="1" type="ORF">FJR39_00810</name>
</gene>
<protein>
    <submittedName>
        <fullName evidence="1">Uncharacterized protein</fullName>
    </submittedName>
</protein>
<sequence length="375" mass="44298">MSLKIIDEVSNTTYLLTEVTSTFNDDEYHFELSDSSGTKVYIDYVLTPYNDYKPEDYSLFIFKSWILNSENNIFQAYEKDINERIGWMFPIQSLVSNEHKYVGNSHFLKYAYVAFLKLLINREQYETFTPYLQTTDSYRLTEFYGDDIIILVLSNTQIQKLDNFHIDNYLTSLYSYSYYYCQPIDNFKEINSRANFQSPGDTRLILQRNSSYLQGEVYLHRLFKSLLKTEEHPLVRFYLLYQVIELIIEIIFEKSFSDTITNFHNNTDKNIYELKESIASISSEKERISKLIATLEKHFDGNTKTNLLLYCNDLLVAFNSEKKDSLALALYAVRSLIVHKFRKLPEKDLPKIAEINKEFENIVIKIILNYEEISI</sequence>
<comment type="caution">
    <text evidence="1">The sequence shown here is derived from an EMBL/GenBank/DDBJ whole genome shotgun (WGS) entry which is preliminary data.</text>
</comment>
<evidence type="ECO:0000313" key="1">
    <source>
        <dbReference type="EMBL" id="MTJ41855.1"/>
    </source>
</evidence>